<organism evidence="3 4">
    <name type="scientific">Paramuricea clavata</name>
    <name type="common">Red gorgonian</name>
    <name type="synonym">Violescent sea-whip</name>
    <dbReference type="NCBI Taxonomy" id="317549"/>
    <lineage>
        <taxon>Eukaryota</taxon>
        <taxon>Metazoa</taxon>
        <taxon>Cnidaria</taxon>
        <taxon>Anthozoa</taxon>
        <taxon>Octocorallia</taxon>
        <taxon>Malacalcyonacea</taxon>
        <taxon>Plexauridae</taxon>
        <taxon>Paramuricea</taxon>
    </lineage>
</organism>
<dbReference type="InterPro" id="IPR008138">
    <property type="entry name" value="SapB_2"/>
</dbReference>
<keyword evidence="1" id="KW-1015">Disulfide bond</keyword>
<evidence type="ECO:0000313" key="4">
    <source>
        <dbReference type="Proteomes" id="UP001152795"/>
    </source>
</evidence>
<dbReference type="AlphaFoldDB" id="A0A6S7G9N2"/>
<evidence type="ECO:0000256" key="2">
    <source>
        <dbReference type="ARBA" id="ARBA00023180"/>
    </source>
</evidence>
<accession>A0A6S7G9N2</accession>
<proteinExistence type="predicted"/>
<keyword evidence="2" id="KW-0325">Glycoprotein</keyword>
<dbReference type="InterPro" id="IPR011001">
    <property type="entry name" value="Saposin-like"/>
</dbReference>
<dbReference type="PANTHER" id="PTHR11480">
    <property type="entry name" value="SAPOSIN-RELATED"/>
    <property type="match status" value="1"/>
</dbReference>
<dbReference type="Gene3D" id="1.10.225.10">
    <property type="entry name" value="Saposin-like"/>
    <property type="match status" value="3"/>
</dbReference>
<dbReference type="OrthoDB" id="69496at2759"/>
<protein>
    <submittedName>
        <fullName evidence="3">Saposin A</fullName>
    </submittedName>
</protein>
<dbReference type="EMBL" id="CACRXK020000932">
    <property type="protein sequence ID" value="CAB3985869.1"/>
    <property type="molecule type" value="Genomic_DNA"/>
</dbReference>
<sequence>MKSTLTFLAVYGFLLGVAQSASITSPDRADAKSISDCQSCEYIMRFIRFQTLNQAQSVDDVKEKIKALFKIIPSSVQNDEYLSNVEKYVRMIRNGNDPQSICKAMSKCSTEQLGLPRITECQVCTVVVDLIKFELTISNATVQFIIKAVEELCAILGDVPVYNECKLILKEINQIIQWIEQQLTPTDICVRLGFCNKTMDISTSDYIKTQLSKNSSNMFCDLCMMVVNTLDNVLKKIDSSLDDAEDELDDICSMLGDLADECKSVVDMVIDELKKKMEYIETKLDPSTMCKALHLCPSSLTKV</sequence>
<evidence type="ECO:0000256" key="1">
    <source>
        <dbReference type="ARBA" id="ARBA00023157"/>
    </source>
</evidence>
<dbReference type="Pfam" id="PF03489">
    <property type="entry name" value="SapB_2"/>
    <property type="match status" value="1"/>
</dbReference>
<evidence type="ECO:0000313" key="3">
    <source>
        <dbReference type="EMBL" id="CAB3985869.1"/>
    </source>
</evidence>
<name>A0A6S7G9N2_PARCT</name>
<dbReference type="GO" id="GO:0006629">
    <property type="term" value="P:lipid metabolic process"/>
    <property type="evidence" value="ECO:0007669"/>
    <property type="project" value="InterPro"/>
</dbReference>
<gene>
    <name evidence="3" type="ORF">PACLA_8A082000</name>
</gene>
<comment type="caution">
    <text evidence="3">The sequence shown here is derived from an EMBL/GenBank/DDBJ whole genome shotgun (WGS) entry which is preliminary data.</text>
</comment>
<dbReference type="InterPro" id="IPR007856">
    <property type="entry name" value="SapB_1"/>
</dbReference>
<reference evidence="3" key="1">
    <citation type="submission" date="2020-04" db="EMBL/GenBank/DDBJ databases">
        <authorList>
            <person name="Alioto T."/>
            <person name="Alioto T."/>
            <person name="Gomez Garrido J."/>
        </authorList>
    </citation>
    <scope>NUCLEOTIDE SEQUENCE</scope>
    <source>
        <strain evidence="3">A484AB</strain>
    </source>
</reference>
<dbReference type="InterPro" id="IPR008139">
    <property type="entry name" value="SaposinB_dom"/>
</dbReference>
<dbReference type="Proteomes" id="UP001152795">
    <property type="component" value="Unassembled WGS sequence"/>
</dbReference>
<dbReference type="PROSITE" id="PS50015">
    <property type="entry name" value="SAP_B"/>
    <property type="match status" value="2"/>
</dbReference>
<dbReference type="SMART" id="SM00741">
    <property type="entry name" value="SapB"/>
    <property type="match status" value="3"/>
</dbReference>
<dbReference type="Pfam" id="PF05184">
    <property type="entry name" value="SapB_1"/>
    <property type="match status" value="1"/>
</dbReference>
<dbReference type="InterPro" id="IPR051428">
    <property type="entry name" value="Sphingo_Act-Surfact_Prot"/>
</dbReference>
<keyword evidence="4" id="KW-1185">Reference proteome</keyword>
<dbReference type="SUPFAM" id="SSF47862">
    <property type="entry name" value="Saposin"/>
    <property type="match status" value="2"/>
</dbReference>